<dbReference type="Proteomes" id="UP000028702">
    <property type="component" value="Unassembled WGS sequence"/>
</dbReference>
<dbReference type="SUPFAM" id="SSF110997">
    <property type="entry name" value="Sporulation related repeat"/>
    <property type="match status" value="1"/>
</dbReference>
<dbReference type="STRING" id="1333998.M2A_3256"/>
<gene>
    <name evidence="4" type="primary">rlpA</name>
    <name evidence="7" type="ORF">M2A_3256</name>
</gene>
<dbReference type="NCBIfam" id="TIGR00413">
    <property type="entry name" value="rlpA"/>
    <property type="match status" value="1"/>
</dbReference>
<name>A0A081BFD9_9HYPH</name>
<accession>A0A081BFD9</accession>
<dbReference type="InterPro" id="IPR036908">
    <property type="entry name" value="RlpA-like_sf"/>
</dbReference>
<sequence>MSGCAETQLGTHVAKSVMRDGQPSGAGGVYKVGSPYQIFGVWYYPAEDETYDSTGIASWYGPQFHGKPTANGEIFDMHAISAAHPTLPMPTLARVTNLENGRSIVVRINDRGPFAKGREIDLSRRAAELLGYLKQGTAKVRVQYLSRAPLPGEPPVQVASAKETFVMPAPETPVEALKPVPTGNVQTAALAGSQAAAPKATMAPIGSAPTDGMQPIRDDPVSPQPGVDVVPVTGPNQLYVQAGAFSNIESAQLVQSELAALGDVTVTPVNVSGRTLYRVRVPANNVEMADTLLNSVVDKGHHGARIIVE</sequence>
<dbReference type="InterPro" id="IPR036680">
    <property type="entry name" value="SPOR-like_sf"/>
</dbReference>
<keyword evidence="7" id="KW-0449">Lipoprotein</keyword>
<evidence type="ECO:0000313" key="8">
    <source>
        <dbReference type="Proteomes" id="UP000028702"/>
    </source>
</evidence>
<dbReference type="Pfam" id="PF05036">
    <property type="entry name" value="SPOR"/>
    <property type="match status" value="1"/>
</dbReference>
<evidence type="ECO:0000256" key="2">
    <source>
        <dbReference type="ARBA" id="ARBA00023239"/>
    </source>
</evidence>
<keyword evidence="1" id="KW-0732">Signal</keyword>
<dbReference type="InterPro" id="IPR009009">
    <property type="entry name" value="RlpA-like_DPBB"/>
</dbReference>
<dbReference type="PANTHER" id="PTHR34183:SF1">
    <property type="entry name" value="ENDOLYTIC PEPTIDOGLYCAN TRANSGLYCOSYLASE RLPA"/>
    <property type="match status" value="1"/>
</dbReference>
<dbReference type="eggNOG" id="COG3087">
    <property type="taxonomic scope" value="Bacteria"/>
</dbReference>
<evidence type="ECO:0000313" key="7">
    <source>
        <dbReference type="EMBL" id="GAK46757.1"/>
    </source>
</evidence>
<feature type="domain" description="SPOR" evidence="6">
    <location>
        <begin position="232"/>
        <end position="309"/>
    </location>
</feature>
<comment type="caution">
    <text evidence="7">The sequence shown here is derived from an EMBL/GenBank/DDBJ whole genome shotgun (WGS) entry which is preliminary data.</text>
</comment>
<evidence type="ECO:0000259" key="6">
    <source>
        <dbReference type="PROSITE" id="PS51724"/>
    </source>
</evidence>
<dbReference type="EC" id="4.2.2.-" evidence="4"/>
<evidence type="ECO:0000256" key="5">
    <source>
        <dbReference type="RuleBase" id="RU003495"/>
    </source>
</evidence>
<dbReference type="InterPro" id="IPR034718">
    <property type="entry name" value="RlpA"/>
</dbReference>
<dbReference type="GO" id="GO:0042834">
    <property type="term" value="F:peptidoglycan binding"/>
    <property type="evidence" value="ECO:0007669"/>
    <property type="project" value="InterPro"/>
</dbReference>
<dbReference type="eggNOG" id="COG0797">
    <property type="taxonomic scope" value="Bacteria"/>
</dbReference>
<keyword evidence="8" id="KW-1185">Reference proteome</keyword>
<dbReference type="GO" id="GO:0000270">
    <property type="term" value="P:peptidoglycan metabolic process"/>
    <property type="evidence" value="ECO:0007669"/>
    <property type="project" value="UniProtKB-UniRule"/>
</dbReference>
<keyword evidence="2 4" id="KW-0456">Lyase</keyword>
<dbReference type="GO" id="GO:0008932">
    <property type="term" value="F:lytic endotransglycosylase activity"/>
    <property type="evidence" value="ECO:0007669"/>
    <property type="project" value="UniProtKB-UniRule"/>
</dbReference>
<dbReference type="InterPro" id="IPR012997">
    <property type="entry name" value="RplA"/>
</dbReference>
<dbReference type="CDD" id="cd22268">
    <property type="entry name" value="DPBB_RlpA-like"/>
    <property type="match status" value="1"/>
</dbReference>
<dbReference type="PANTHER" id="PTHR34183">
    <property type="entry name" value="ENDOLYTIC PEPTIDOGLYCAN TRANSGLYCOSYLASE RLPA"/>
    <property type="match status" value="1"/>
</dbReference>
<evidence type="ECO:0000256" key="4">
    <source>
        <dbReference type="HAMAP-Rule" id="MF_02071"/>
    </source>
</evidence>
<evidence type="ECO:0000256" key="1">
    <source>
        <dbReference type="ARBA" id="ARBA00022729"/>
    </source>
</evidence>
<keyword evidence="3 4" id="KW-0961">Cell wall biogenesis/degradation</keyword>
<dbReference type="HAMAP" id="MF_02071">
    <property type="entry name" value="RlpA"/>
    <property type="match status" value="1"/>
</dbReference>
<dbReference type="InterPro" id="IPR007730">
    <property type="entry name" value="SPOR-like_dom"/>
</dbReference>
<reference evidence="7 8" key="1">
    <citation type="submission" date="2014-07" db="EMBL/GenBank/DDBJ databases">
        <title>Tepidicaulis marinum gen. nov., sp. nov., a novel marine bacterium denitrifying nitrate to nitrous oxide strictly under microaerobic conditions.</title>
        <authorList>
            <person name="Takeuchi M."/>
            <person name="Yamagishi T."/>
            <person name="Kamagata Y."/>
            <person name="Oshima K."/>
            <person name="Hattori M."/>
            <person name="Katayama T."/>
            <person name="Hanada S."/>
            <person name="Tamaki H."/>
            <person name="Marumo K."/>
            <person name="Maeda H."/>
            <person name="Nedachi M."/>
            <person name="Iwasaki W."/>
            <person name="Suwa Y."/>
            <person name="Sakata S."/>
        </authorList>
    </citation>
    <scope>NUCLEOTIDE SEQUENCE [LARGE SCALE GENOMIC DNA]</scope>
    <source>
        <strain evidence="7 8">MA2</strain>
    </source>
</reference>
<evidence type="ECO:0000256" key="3">
    <source>
        <dbReference type="ARBA" id="ARBA00023316"/>
    </source>
</evidence>
<dbReference type="Gene3D" id="2.40.40.10">
    <property type="entry name" value="RlpA-like domain"/>
    <property type="match status" value="1"/>
</dbReference>
<dbReference type="PROSITE" id="PS51724">
    <property type="entry name" value="SPOR"/>
    <property type="match status" value="1"/>
</dbReference>
<protein>
    <recommendedName>
        <fullName evidence="4">Endolytic peptidoglycan transglycosylase RlpA</fullName>
        <ecNumber evidence="4">4.2.2.-</ecNumber>
    </recommendedName>
</protein>
<comment type="function">
    <text evidence="4">Lytic transglycosylase with a strong preference for naked glycan strands that lack stem peptides.</text>
</comment>
<dbReference type="GO" id="GO:0071555">
    <property type="term" value="P:cell wall organization"/>
    <property type="evidence" value="ECO:0007669"/>
    <property type="project" value="UniProtKB-KW"/>
</dbReference>
<dbReference type="Pfam" id="PF03330">
    <property type="entry name" value="DPBB_1"/>
    <property type="match status" value="1"/>
</dbReference>
<dbReference type="SUPFAM" id="SSF50685">
    <property type="entry name" value="Barwin-like endoglucanases"/>
    <property type="match status" value="1"/>
</dbReference>
<dbReference type="Gene3D" id="3.30.70.1070">
    <property type="entry name" value="Sporulation related repeat"/>
    <property type="match status" value="1"/>
</dbReference>
<dbReference type="AlphaFoldDB" id="A0A081BFD9"/>
<dbReference type="EMBL" id="BBIO01000027">
    <property type="protein sequence ID" value="GAK46757.1"/>
    <property type="molecule type" value="Genomic_DNA"/>
</dbReference>
<proteinExistence type="inferred from homology"/>
<dbReference type="GO" id="GO:0009279">
    <property type="term" value="C:cell outer membrane"/>
    <property type="evidence" value="ECO:0007669"/>
    <property type="project" value="TreeGrafter"/>
</dbReference>
<comment type="similarity">
    <text evidence="4 5">Belongs to the RlpA family.</text>
</comment>
<organism evidence="7 8">
    <name type="scientific">Tepidicaulis marinus</name>
    <dbReference type="NCBI Taxonomy" id="1333998"/>
    <lineage>
        <taxon>Bacteria</taxon>
        <taxon>Pseudomonadati</taxon>
        <taxon>Pseudomonadota</taxon>
        <taxon>Alphaproteobacteria</taxon>
        <taxon>Hyphomicrobiales</taxon>
        <taxon>Parvibaculaceae</taxon>
        <taxon>Tepidicaulis</taxon>
    </lineage>
</organism>